<gene>
    <name evidence="2" type="ORF">GFJ39_14120</name>
</gene>
<evidence type="ECO:0000313" key="2">
    <source>
        <dbReference type="EMBL" id="MQS00283.1"/>
    </source>
</evidence>
<organism evidence="2 3">
    <name type="scientific">Gluconobacter aidae</name>
    <dbReference type="NCBI Taxonomy" id="2662454"/>
    <lineage>
        <taxon>Bacteria</taxon>
        <taxon>Pseudomonadati</taxon>
        <taxon>Pseudomonadota</taxon>
        <taxon>Alphaproteobacteria</taxon>
        <taxon>Acetobacterales</taxon>
        <taxon>Acetobacteraceae</taxon>
        <taxon>Gluconobacter</taxon>
    </lineage>
</organism>
<reference evidence="2 3" key="1">
    <citation type="submission" date="2019-10" db="EMBL/GenBank/DDBJ databases">
        <title>Gluconobacter aidae sp. nov., a novel species of acetic acid bacteria isolated in Thailand.</title>
        <authorList>
            <person name="Yukphan P."/>
            <person name="Charoenyingcharoen P."/>
            <person name="Malimas S."/>
            <person name="Muramatsu Y."/>
            <person name="Nakagawa Y."/>
            <person name="Tanasupawat S."/>
            <person name="Yamada Y."/>
        </authorList>
    </citation>
    <scope>NUCLEOTIDE SEQUENCE [LARGE SCALE GENOMIC DNA]</scope>
    <source>
        <strain evidence="2 3">AC10</strain>
    </source>
</reference>
<evidence type="ECO:0000256" key="1">
    <source>
        <dbReference type="SAM" id="MobiDB-lite"/>
    </source>
</evidence>
<name>A0A7X1SST4_9PROT</name>
<proteinExistence type="predicted"/>
<dbReference type="EMBL" id="WIPH01000124">
    <property type="protein sequence ID" value="MQS00283.1"/>
    <property type="molecule type" value="Genomic_DNA"/>
</dbReference>
<keyword evidence="3" id="KW-1185">Reference proteome</keyword>
<accession>A0A7X1SST4</accession>
<feature type="non-terminal residue" evidence="2">
    <location>
        <position position="1"/>
    </location>
</feature>
<feature type="region of interest" description="Disordered" evidence="1">
    <location>
        <begin position="50"/>
        <end position="83"/>
    </location>
</feature>
<dbReference type="AlphaFoldDB" id="A0A7X1SST4"/>
<dbReference type="Proteomes" id="UP000432209">
    <property type="component" value="Unassembled WGS sequence"/>
</dbReference>
<feature type="non-terminal residue" evidence="2">
    <location>
        <position position="83"/>
    </location>
</feature>
<protein>
    <submittedName>
        <fullName evidence="2">Uncharacterized protein</fullName>
    </submittedName>
</protein>
<sequence>AGVEVATIEAMASGYGSTIRTRDGRMICVYDTGSLVCQGKLIPETKLIFEEPPSGERPQNIKIVTPSSTPGPSQPDEAAMGLS</sequence>
<evidence type="ECO:0000313" key="3">
    <source>
        <dbReference type="Proteomes" id="UP000432209"/>
    </source>
</evidence>
<comment type="caution">
    <text evidence="2">The sequence shown here is derived from an EMBL/GenBank/DDBJ whole genome shotgun (WGS) entry which is preliminary data.</text>
</comment>